<comment type="caution">
    <text evidence="3">The sequence shown here is derived from an EMBL/GenBank/DDBJ whole genome shotgun (WGS) entry which is preliminary data.</text>
</comment>
<dbReference type="RefSeq" id="XP_038782261.1">
    <property type="nucleotide sequence ID" value="XM_038935170.1"/>
</dbReference>
<proteinExistence type="predicted"/>
<evidence type="ECO:0000256" key="1">
    <source>
        <dbReference type="SAM" id="MobiDB-lite"/>
    </source>
</evidence>
<evidence type="ECO:0000313" key="3">
    <source>
        <dbReference type="EMBL" id="KAF7671900.1"/>
    </source>
</evidence>
<sequence>MSNSTQYDFQQLDPYQYWDDNCNSIMEIWNYLQYNLTGQAMYWVAYRSQETVYKAIMQGFEAVRNGSLEKPPMNQEFWDWSVNGSYLHLQVGNFAWEKCDNRLCEALGWEGSPDIAGVGMLATYIIQAILITVYLCGILTVNLNQQLNQPRMWPPLSDEEASSAKHYLPGTPDKPSASDHTKENTQEYGHTSDTIQLSFNVQSIEFYISIL</sequence>
<gene>
    <name evidence="3" type="ORF">GT037_010123</name>
</gene>
<accession>A0A8H7EBK2</accession>
<feature type="compositionally biased region" description="Basic and acidic residues" evidence="1">
    <location>
        <begin position="176"/>
        <end position="185"/>
    </location>
</feature>
<dbReference type="Proteomes" id="UP000596902">
    <property type="component" value="Unassembled WGS sequence"/>
</dbReference>
<keyword evidence="2" id="KW-0472">Membrane</keyword>
<keyword evidence="4" id="KW-1185">Reference proteome</keyword>
<dbReference type="EMBL" id="JAAABM010000019">
    <property type="protein sequence ID" value="KAF7671900.1"/>
    <property type="molecule type" value="Genomic_DNA"/>
</dbReference>
<dbReference type="GeneID" id="62208348"/>
<organism evidence="3 4">
    <name type="scientific">Alternaria burnsii</name>
    <dbReference type="NCBI Taxonomy" id="1187904"/>
    <lineage>
        <taxon>Eukaryota</taxon>
        <taxon>Fungi</taxon>
        <taxon>Dikarya</taxon>
        <taxon>Ascomycota</taxon>
        <taxon>Pezizomycotina</taxon>
        <taxon>Dothideomycetes</taxon>
        <taxon>Pleosporomycetidae</taxon>
        <taxon>Pleosporales</taxon>
        <taxon>Pleosporineae</taxon>
        <taxon>Pleosporaceae</taxon>
        <taxon>Alternaria</taxon>
        <taxon>Alternaria sect. Alternaria</taxon>
    </lineage>
</organism>
<keyword evidence="2" id="KW-1133">Transmembrane helix</keyword>
<evidence type="ECO:0000256" key="2">
    <source>
        <dbReference type="SAM" id="Phobius"/>
    </source>
</evidence>
<name>A0A8H7EBK2_9PLEO</name>
<feature type="region of interest" description="Disordered" evidence="1">
    <location>
        <begin position="162"/>
        <end position="189"/>
    </location>
</feature>
<feature type="transmembrane region" description="Helical" evidence="2">
    <location>
        <begin position="121"/>
        <end position="143"/>
    </location>
</feature>
<keyword evidence="2" id="KW-0812">Transmembrane</keyword>
<dbReference type="AlphaFoldDB" id="A0A8H7EBK2"/>
<protein>
    <submittedName>
        <fullName evidence="3">Sorting nexin-41</fullName>
    </submittedName>
</protein>
<evidence type="ECO:0000313" key="4">
    <source>
        <dbReference type="Proteomes" id="UP000596902"/>
    </source>
</evidence>
<reference evidence="3" key="2">
    <citation type="submission" date="2020-08" db="EMBL/GenBank/DDBJ databases">
        <title>Draft Genome Sequence of Cumin Blight Pathogen Alternaria burnsii.</title>
        <authorList>
            <person name="Feng Z."/>
        </authorList>
    </citation>
    <scope>NUCLEOTIDE SEQUENCE</scope>
    <source>
        <strain evidence="3">CBS107.38</strain>
    </source>
</reference>
<reference evidence="3" key="1">
    <citation type="submission" date="2020-01" db="EMBL/GenBank/DDBJ databases">
        <authorList>
            <person name="Feng Z.H.Z."/>
        </authorList>
    </citation>
    <scope>NUCLEOTIDE SEQUENCE</scope>
    <source>
        <strain evidence="3">CBS107.38</strain>
    </source>
</reference>